<protein>
    <recommendedName>
        <fullName evidence="9">C3H1-type domain-containing protein</fullName>
    </recommendedName>
</protein>
<evidence type="ECO:0000256" key="8">
    <source>
        <dbReference type="SAM" id="MobiDB-lite"/>
    </source>
</evidence>
<feature type="compositionally biased region" description="Polar residues" evidence="8">
    <location>
        <begin position="44"/>
        <end position="54"/>
    </location>
</feature>
<feature type="region of interest" description="Disordered" evidence="8">
    <location>
        <begin position="33"/>
        <end position="59"/>
    </location>
</feature>
<evidence type="ECO:0000313" key="10">
    <source>
        <dbReference type="EMBL" id="KAK4265242.1"/>
    </source>
</evidence>
<keyword evidence="11" id="KW-1185">Reference proteome</keyword>
<keyword evidence="5 7" id="KW-0862">Zinc</keyword>
<feature type="domain" description="C3H1-type" evidence="9">
    <location>
        <begin position="63"/>
        <end position="90"/>
    </location>
</feature>
<dbReference type="InterPro" id="IPR036855">
    <property type="entry name" value="Znf_CCCH_sf"/>
</dbReference>
<dbReference type="AlphaFoldDB" id="A0AAE1J7E7"/>
<accession>A0AAE1J7E7</accession>
<keyword evidence="1 6" id="KW-0853">WD repeat</keyword>
<dbReference type="InterPro" id="IPR000571">
    <property type="entry name" value="Znf_CCCH"/>
</dbReference>
<dbReference type="SMART" id="SM00320">
    <property type="entry name" value="WD40"/>
    <property type="match status" value="4"/>
</dbReference>
<dbReference type="PROSITE" id="PS50082">
    <property type="entry name" value="WD_REPEATS_2"/>
    <property type="match status" value="3"/>
</dbReference>
<dbReference type="SMART" id="SM00356">
    <property type="entry name" value="ZnF_C3H1"/>
    <property type="match status" value="1"/>
</dbReference>
<dbReference type="PROSITE" id="PS00678">
    <property type="entry name" value="WD_REPEATS_1"/>
    <property type="match status" value="1"/>
</dbReference>
<keyword evidence="4 7" id="KW-0863">Zinc-finger</keyword>
<proteinExistence type="predicted"/>
<gene>
    <name evidence="10" type="ORF">QN277_026322</name>
</gene>
<feature type="repeat" description="WD" evidence="6">
    <location>
        <begin position="225"/>
        <end position="265"/>
    </location>
</feature>
<name>A0AAE1J7E7_9FABA</name>
<keyword evidence="2 7" id="KW-0479">Metal-binding</keyword>
<dbReference type="PROSITE" id="PS50294">
    <property type="entry name" value="WD_REPEATS_REGION"/>
    <property type="match status" value="2"/>
</dbReference>
<sequence>MNTSVASIQVRDTRDCRPSSVVRRSNKPFKVERNQTQLQTQLQYTPRNSSNQWKRQSHSDAKSNSSQICKYWMNGNCVYGDRCWNLHSWFHGEHLSVLTRLNEHKKIVTGITLPVGSDKLFSCSTDGTLRMWDCHTGQCVHVKNLGDEARCLISMGPWVIAGIRNAIKAWNIQTDTEVTLDGPKGHVLSMFDCNDTLFAGAMDGVIYAWRLSSEANFPFKPLAMLNGHSKAVVCLTGGRGDKMYSGSIDHSIKVWDLNTLQCMMTLKGHTDVVTSLICWDQYLLSSSLDGTVKVWGVTEKETLEVVYTHNEKNGVVRMNGMIDAKGKHTLFCSSNNHSVGLYEMPTFEARGRLFSKQEIGVIEEGPHGLFFTGDGTGLLTVWKWLA</sequence>
<keyword evidence="3" id="KW-0677">Repeat</keyword>
<dbReference type="PANTHER" id="PTHR44489">
    <property type="match status" value="1"/>
</dbReference>
<evidence type="ECO:0000256" key="4">
    <source>
        <dbReference type="ARBA" id="ARBA00022771"/>
    </source>
</evidence>
<evidence type="ECO:0000256" key="7">
    <source>
        <dbReference type="PROSITE-ProRule" id="PRU00723"/>
    </source>
</evidence>
<dbReference type="Pfam" id="PF18345">
    <property type="entry name" value="zf_CCCH_4"/>
    <property type="match status" value="1"/>
</dbReference>
<dbReference type="InterPro" id="IPR019775">
    <property type="entry name" value="WD40_repeat_CS"/>
</dbReference>
<organism evidence="10 11">
    <name type="scientific">Acacia crassicarpa</name>
    <name type="common">northern wattle</name>
    <dbReference type="NCBI Taxonomy" id="499986"/>
    <lineage>
        <taxon>Eukaryota</taxon>
        <taxon>Viridiplantae</taxon>
        <taxon>Streptophyta</taxon>
        <taxon>Embryophyta</taxon>
        <taxon>Tracheophyta</taxon>
        <taxon>Spermatophyta</taxon>
        <taxon>Magnoliopsida</taxon>
        <taxon>eudicotyledons</taxon>
        <taxon>Gunneridae</taxon>
        <taxon>Pentapetalae</taxon>
        <taxon>rosids</taxon>
        <taxon>fabids</taxon>
        <taxon>Fabales</taxon>
        <taxon>Fabaceae</taxon>
        <taxon>Caesalpinioideae</taxon>
        <taxon>mimosoid clade</taxon>
        <taxon>Acacieae</taxon>
        <taxon>Acacia</taxon>
    </lineage>
</organism>
<dbReference type="InterPro" id="IPR044715">
    <property type="entry name" value="WDR86-like"/>
</dbReference>
<dbReference type="InterPro" id="IPR036322">
    <property type="entry name" value="WD40_repeat_dom_sf"/>
</dbReference>
<feature type="repeat" description="WD" evidence="6">
    <location>
        <begin position="101"/>
        <end position="142"/>
    </location>
</feature>
<dbReference type="GO" id="GO:0008270">
    <property type="term" value="F:zinc ion binding"/>
    <property type="evidence" value="ECO:0007669"/>
    <property type="project" value="UniProtKB-KW"/>
</dbReference>
<dbReference type="PANTHER" id="PTHR44489:SF14">
    <property type="entry name" value="ZINC FINGER CCCH DOMAIN-CONTAINING PROTEIN 59-RELATED"/>
    <property type="match status" value="1"/>
</dbReference>
<dbReference type="Pfam" id="PF00400">
    <property type="entry name" value="WD40"/>
    <property type="match status" value="3"/>
</dbReference>
<feature type="zinc finger region" description="C3H1-type" evidence="7">
    <location>
        <begin position="63"/>
        <end position="90"/>
    </location>
</feature>
<dbReference type="Gene3D" id="2.130.10.10">
    <property type="entry name" value="YVTN repeat-like/Quinoprotein amine dehydrogenase"/>
    <property type="match status" value="2"/>
</dbReference>
<evidence type="ECO:0000313" key="11">
    <source>
        <dbReference type="Proteomes" id="UP001293593"/>
    </source>
</evidence>
<evidence type="ECO:0000256" key="5">
    <source>
        <dbReference type="ARBA" id="ARBA00022833"/>
    </source>
</evidence>
<dbReference type="SUPFAM" id="SSF50978">
    <property type="entry name" value="WD40 repeat-like"/>
    <property type="match status" value="1"/>
</dbReference>
<dbReference type="InterPro" id="IPR015943">
    <property type="entry name" value="WD40/YVTN_repeat-like_dom_sf"/>
</dbReference>
<dbReference type="Proteomes" id="UP001293593">
    <property type="component" value="Unassembled WGS sequence"/>
</dbReference>
<evidence type="ECO:0000256" key="3">
    <source>
        <dbReference type="ARBA" id="ARBA00022737"/>
    </source>
</evidence>
<reference evidence="10" key="1">
    <citation type="submission" date="2023-10" db="EMBL/GenBank/DDBJ databases">
        <title>Chromosome-level genome of the transformable northern wattle, Acacia crassicarpa.</title>
        <authorList>
            <person name="Massaro I."/>
            <person name="Sinha N.R."/>
            <person name="Poethig S."/>
            <person name="Leichty A.R."/>
        </authorList>
    </citation>
    <scope>NUCLEOTIDE SEQUENCE</scope>
    <source>
        <strain evidence="10">Acra3RX</strain>
        <tissue evidence="10">Leaf</tissue>
    </source>
</reference>
<evidence type="ECO:0000259" key="9">
    <source>
        <dbReference type="PROSITE" id="PS50103"/>
    </source>
</evidence>
<dbReference type="EMBL" id="JAWXYG010000008">
    <property type="protein sequence ID" value="KAK4265242.1"/>
    <property type="molecule type" value="Genomic_DNA"/>
</dbReference>
<evidence type="ECO:0000256" key="6">
    <source>
        <dbReference type="PROSITE-ProRule" id="PRU00221"/>
    </source>
</evidence>
<dbReference type="InterPro" id="IPR020472">
    <property type="entry name" value="WD40_PAC1"/>
</dbReference>
<dbReference type="PROSITE" id="PS50103">
    <property type="entry name" value="ZF_C3H1"/>
    <property type="match status" value="1"/>
</dbReference>
<dbReference type="SUPFAM" id="SSF90229">
    <property type="entry name" value="CCCH zinc finger"/>
    <property type="match status" value="1"/>
</dbReference>
<dbReference type="PRINTS" id="PR00320">
    <property type="entry name" value="GPROTEINBRPT"/>
</dbReference>
<evidence type="ECO:0000256" key="1">
    <source>
        <dbReference type="ARBA" id="ARBA00022574"/>
    </source>
</evidence>
<dbReference type="InterPro" id="IPR001680">
    <property type="entry name" value="WD40_rpt"/>
</dbReference>
<evidence type="ECO:0000256" key="2">
    <source>
        <dbReference type="ARBA" id="ARBA00022723"/>
    </source>
</evidence>
<comment type="caution">
    <text evidence="10">The sequence shown here is derived from an EMBL/GenBank/DDBJ whole genome shotgun (WGS) entry which is preliminary data.</text>
</comment>
<feature type="repeat" description="WD" evidence="6">
    <location>
        <begin position="266"/>
        <end position="305"/>
    </location>
</feature>